<reference evidence="2 3" key="1">
    <citation type="submission" date="2021-04" db="EMBL/GenBank/DDBJ databases">
        <title>Genome analysis of Polyangium sp.</title>
        <authorList>
            <person name="Li Y."/>
            <person name="Wang J."/>
        </authorList>
    </citation>
    <scope>NUCLEOTIDE SEQUENCE [LARGE SCALE GENOMIC DNA]</scope>
    <source>
        <strain evidence="2 3">SDU14</strain>
    </source>
</reference>
<gene>
    <name evidence="2" type="ORF">KEG57_04565</name>
</gene>
<proteinExistence type="predicted"/>
<dbReference type="RefSeq" id="WP_272417799.1">
    <property type="nucleotide sequence ID" value="NZ_JAGTJJ010000001.1"/>
</dbReference>
<keyword evidence="1" id="KW-0732">Signal</keyword>
<dbReference type="EMBL" id="JAGTJJ010000001">
    <property type="protein sequence ID" value="MDC3979760.1"/>
    <property type="molecule type" value="Genomic_DNA"/>
</dbReference>
<evidence type="ECO:0000313" key="2">
    <source>
        <dbReference type="EMBL" id="MDC3979760.1"/>
    </source>
</evidence>
<evidence type="ECO:0000313" key="3">
    <source>
        <dbReference type="Proteomes" id="UP001151081"/>
    </source>
</evidence>
<evidence type="ECO:0000256" key="1">
    <source>
        <dbReference type="SAM" id="SignalP"/>
    </source>
</evidence>
<protein>
    <submittedName>
        <fullName evidence="2">Uncharacterized protein</fullName>
    </submittedName>
</protein>
<dbReference type="Proteomes" id="UP001151081">
    <property type="component" value="Unassembled WGS sequence"/>
</dbReference>
<feature type="chain" id="PRO_5040867573" evidence="1">
    <location>
        <begin position="27"/>
        <end position="170"/>
    </location>
</feature>
<comment type="caution">
    <text evidence="2">The sequence shown here is derived from an EMBL/GenBank/DDBJ whole genome shotgun (WGS) entry which is preliminary data.</text>
</comment>
<feature type="signal peptide" evidence="1">
    <location>
        <begin position="1"/>
        <end position="26"/>
    </location>
</feature>
<keyword evidence="3" id="KW-1185">Reference proteome</keyword>
<sequence length="170" mass="18084">MVRAGNPWFAWMVAAFCAAIPAIAQAASEDVPEDTEGVAEAESPIVWIGGVSEAEFPFITVVADGGTEQAGGWQAAGTTLRFVDGRGIFFSNAWSCQVFVWMPIRHAVHGVITPQKAAQVTAAASSSASTLVMHRRPHWIRASFCSDFATELETQLNTQMTGLGAKASAR</sequence>
<dbReference type="AlphaFoldDB" id="A0A9X4AR60"/>
<organism evidence="2 3">
    <name type="scientific">Polyangium jinanense</name>
    <dbReference type="NCBI Taxonomy" id="2829994"/>
    <lineage>
        <taxon>Bacteria</taxon>
        <taxon>Pseudomonadati</taxon>
        <taxon>Myxococcota</taxon>
        <taxon>Polyangia</taxon>
        <taxon>Polyangiales</taxon>
        <taxon>Polyangiaceae</taxon>
        <taxon>Polyangium</taxon>
    </lineage>
</organism>
<accession>A0A9X4AR60</accession>
<name>A0A9X4AR60_9BACT</name>